<name>C6XKA1_HIRBI</name>
<keyword evidence="3" id="KW-1185">Reference proteome</keyword>
<evidence type="ECO:0000313" key="2">
    <source>
        <dbReference type="EMBL" id="ACT59546.1"/>
    </source>
</evidence>
<dbReference type="PANTHER" id="PTHR37953:SF1">
    <property type="entry name" value="UPF0127 PROTEIN MJ1496"/>
    <property type="match status" value="1"/>
</dbReference>
<reference evidence="3" key="1">
    <citation type="journal article" date="2011" name="J. Bacteriol.">
        <title>Genome sequences of eight morphologically diverse alphaproteobacteria.</title>
        <authorList>
            <consortium name="US DOE Joint Genome Institute"/>
            <person name="Brown P.J."/>
            <person name="Kysela D.T."/>
            <person name="Buechlein A."/>
            <person name="Hemmerich C."/>
            <person name="Brun Y.V."/>
        </authorList>
    </citation>
    <scope>NUCLEOTIDE SEQUENCE [LARGE SCALE GENOMIC DNA]</scope>
    <source>
        <strain evidence="3">ATCC 49814 / DSM 5838 / IFAM 1418</strain>
    </source>
</reference>
<evidence type="ECO:0000256" key="1">
    <source>
        <dbReference type="SAM" id="SignalP"/>
    </source>
</evidence>
<dbReference type="EMBL" id="CP001678">
    <property type="protein sequence ID" value="ACT59546.1"/>
    <property type="molecule type" value="Genomic_DNA"/>
</dbReference>
<dbReference type="eggNOG" id="COG1430">
    <property type="taxonomic scope" value="Bacteria"/>
</dbReference>
<dbReference type="AlphaFoldDB" id="C6XKA1"/>
<dbReference type="STRING" id="582402.Hbal_1860"/>
<dbReference type="InterPro" id="IPR038695">
    <property type="entry name" value="Saro_0823-like_sf"/>
</dbReference>
<dbReference type="Gene3D" id="2.60.120.1140">
    <property type="entry name" value="Protein of unknown function DUF192"/>
    <property type="match status" value="1"/>
</dbReference>
<evidence type="ECO:0000313" key="3">
    <source>
        <dbReference type="Proteomes" id="UP000002745"/>
    </source>
</evidence>
<dbReference type="Proteomes" id="UP000002745">
    <property type="component" value="Chromosome"/>
</dbReference>
<dbReference type="Pfam" id="PF02643">
    <property type="entry name" value="DUF192"/>
    <property type="match status" value="1"/>
</dbReference>
<dbReference type="RefSeq" id="WP_015827696.1">
    <property type="nucleotide sequence ID" value="NC_012982.1"/>
</dbReference>
<keyword evidence="1" id="KW-0732">Signal</keyword>
<proteinExistence type="predicted"/>
<dbReference type="InterPro" id="IPR003795">
    <property type="entry name" value="DUF192"/>
</dbReference>
<dbReference type="PANTHER" id="PTHR37953">
    <property type="entry name" value="UPF0127 PROTEIN MJ1496"/>
    <property type="match status" value="1"/>
</dbReference>
<accession>C6XKA1</accession>
<protein>
    <recommendedName>
        <fullName evidence="4">DUF192 domain-containing protein</fullName>
    </recommendedName>
</protein>
<feature type="signal peptide" evidence="1">
    <location>
        <begin position="1"/>
        <end position="23"/>
    </location>
</feature>
<evidence type="ECO:0008006" key="4">
    <source>
        <dbReference type="Google" id="ProtNLM"/>
    </source>
</evidence>
<sequence>MKNLFSAIAVFSVVCMAIPHVSAQDSGVKFETGTLVVDTGEAEHLINIEIADSPEETSQGLMFRENLAEDAGMLFDFGEPREPNMWMKNTLIPLDMLFLDDNGVVVAIARNARPHSERRISPGMAVKGVLELAGGATGTLDISPGDVVHHAIFNNVEAAE</sequence>
<dbReference type="KEGG" id="hba:Hbal_1860"/>
<feature type="chain" id="PRO_5002972867" description="DUF192 domain-containing protein" evidence="1">
    <location>
        <begin position="24"/>
        <end position="160"/>
    </location>
</feature>
<gene>
    <name evidence="2" type="ordered locus">Hbal_1860</name>
</gene>
<dbReference type="HOGENOM" id="CLU_097039_2_1_5"/>
<organism evidence="2 3">
    <name type="scientific">Hirschia baltica (strain ATCC 49814 / DSM 5838 / IFAM 1418)</name>
    <dbReference type="NCBI Taxonomy" id="582402"/>
    <lineage>
        <taxon>Bacteria</taxon>
        <taxon>Pseudomonadati</taxon>
        <taxon>Pseudomonadota</taxon>
        <taxon>Alphaproteobacteria</taxon>
        <taxon>Hyphomonadales</taxon>
        <taxon>Hyphomonadaceae</taxon>
        <taxon>Hirschia</taxon>
    </lineage>
</organism>